<evidence type="ECO:0000313" key="4">
    <source>
        <dbReference type="EMBL" id="OXT02985.1"/>
    </source>
</evidence>
<reference evidence="5" key="1">
    <citation type="journal article" date="2017" name="Int. J. Syst. Evol. Microbiol.">
        <title>Notoacmeibacter marinus gen. nov., sp. nov., isolated from the gut of a limpet and proposal of Notoacmeibacteraceae fam. nov. in the order Rhizobiales of the class Alphaproteobacteria.</title>
        <authorList>
            <person name="Huang Z."/>
            <person name="Guo F."/>
            <person name="Lai Q."/>
        </authorList>
    </citation>
    <scope>NUCLEOTIDE SEQUENCE [LARGE SCALE GENOMIC DNA]</scope>
    <source>
        <strain evidence="5">XMTR2A4</strain>
    </source>
</reference>
<accession>A0A231V481</accession>
<dbReference type="PANTHER" id="PTHR22789">
    <property type="entry name" value="FUCULOSE PHOSPHATE ALDOLASE"/>
    <property type="match status" value="1"/>
</dbReference>
<dbReference type="RefSeq" id="WP_094076949.1">
    <property type="nucleotide sequence ID" value="NZ_NBYO01000001.1"/>
</dbReference>
<evidence type="ECO:0000313" key="5">
    <source>
        <dbReference type="Proteomes" id="UP000215405"/>
    </source>
</evidence>
<dbReference type="GO" id="GO:0016832">
    <property type="term" value="F:aldehyde-lyase activity"/>
    <property type="evidence" value="ECO:0007669"/>
    <property type="project" value="TreeGrafter"/>
</dbReference>
<evidence type="ECO:0000256" key="2">
    <source>
        <dbReference type="ARBA" id="ARBA00023239"/>
    </source>
</evidence>
<dbReference type="Proteomes" id="UP000215405">
    <property type="component" value="Unassembled WGS sequence"/>
</dbReference>
<dbReference type="PANTHER" id="PTHR22789:SF0">
    <property type="entry name" value="3-OXO-TETRONATE 4-PHOSPHATE DECARBOXYLASE-RELATED"/>
    <property type="match status" value="1"/>
</dbReference>
<comment type="caution">
    <text evidence="4">The sequence shown here is derived from an EMBL/GenBank/DDBJ whole genome shotgun (WGS) entry which is preliminary data.</text>
</comment>
<evidence type="ECO:0000256" key="1">
    <source>
        <dbReference type="ARBA" id="ARBA00022723"/>
    </source>
</evidence>
<dbReference type="GO" id="GO:0005829">
    <property type="term" value="C:cytosol"/>
    <property type="evidence" value="ECO:0007669"/>
    <property type="project" value="TreeGrafter"/>
</dbReference>
<name>A0A231V481_9HYPH</name>
<organism evidence="4 5">
    <name type="scientific">Notoacmeibacter marinus</name>
    <dbReference type="NCBI Taxonomy" id="1876515"/>
    <lineage>
        <taxon>Bacteria</taxon>
        <taxon>Pseudomonadati</taxon>
        <taxon>Pseudomonadota</taxon>
        <taxon>Alphaproteobacteria</taxon>
        <taxon>Hyphomicrobiales</taxon>
        <taxon>Notoacmeibacteraceae</taxon>
        <taxon>Notoacmeibacter</taxon>
    </lineage>
</organism>
<dbReference type="GO" id="GO:0019323">
    <property type="term" value="P:pentose catabolic process"/>
    <property type="evidence" value="ECO:0007669"/>
    <property type="project" value="TreeGrafter"/>
</dbReference>
<dbReference type="Gene3D" id="3.40.225.10">
    <property type="entry name" value="Class II aldolase/adducin N-terminal domain"/>
    <property type="match status" value="1"/>
</dbReference>
<feature type="domain" description="Class II aldolase/adducin N-terminal" evidence="3">
    <location>
        <begin position="13"/>
        <end position="199"/>
    </location>
</feature>
<dbReference type="AlphaFoldDB" id="A0A231V481"/>
<dbReference type="EMBL" id="NBYO01000001">
    <property type="protein sequence ID" value="OXT02985.1"/>
    <property type="molecule type" value="Genomic_DNA"/>
</dbReference>
<dbReference type="InterPro" id="IPR050197">
    <property type="entry name" value="Aldolase_class_II_sugar_metab"/>
</dbReference>
<protein>
    <recommendedName>
        <fullName evidence="3">Class II aldolase/adducin N-terminal domain-containing protein</fullName>
    </recommendedName>
</protein>
<keyword evidence="1" id="KW-0479">Metal-binding</keyword>
<dbReference type="InterPro" id="IPR001303">
    <property type="entry name" value="Aldolase_II/adducin_N"/>
</dbReference>
<dbReference type="Pfam" id="PF00596">
    <property type="entry name" value="Aldolase_II"/>
    <property type="match status" value="1"/>
</dbReference>
<dbReference type="SUPFAM" id="SSF53639">
    <property type="entry name" value="AraD/HMP-PK domain-like"/>
    <property type="match status" value="1"/>
</dbReference>
<dbReference type="SMART" id="SM01007">
    <property type="entry name" value="Aldolase_II"/>
    <property type="match status" value="1"/>
</dbReference>
<keyword evidence="2" id="KW-0456">Lyase</keyword>
<gene>
    <name evidence="4" type="ORF">B7H23_07735</name>
</gene>
<sequence length="336" mass="36147">MTTNPTKPADLHDLAILSARVGSDPLLIQAAGGNTSVKDGDIMWIKASGTRLAEALDREIFVPVDLPAMQAALDDPDADADRTERFALGDTSLRPSIETSLHAVFTQRVVLHVHCVNTLAHVVRQDAGTLLDRRLATFDWCLVPYTKPGAQLAEQVRTRLGPKTNVVLLVNHGLIVAGETVAETQELLNRVVDALRVMPAPSRAVYTGALETLLTPGWRVAEPGAAVHQLALDPDRMRQACGGSLYPDHVIFCGIGATVAEADLPDAPEAPVFVLVPGRGAVLRADASQGAEALMNCLGNVLLRVPREATLNYLTLEQNAELLDWDAEKYRSKLNA</sequence>
<dbReference type="GO" id="GO:0046872">
    <property type="term" value="F:metal ion binding"/>
    <property type="evidence" value="ECO:0007669"/>
    <property type="project" value="UniProtKB-KW"/>
</dbReference>
<proteinExistence type="predicted"/>
<evidence type="ECO:0000259" key="3">
    <source>
        <dbReference type="SMART" id="SM01007"/>
    </source>
</evidence>
<keyword evidence="5" id="KW-1185">Reference proteome</keyword>
<dbReference type="InterPro" id="IPR036409">
    <property type="entry name" value="Aldolase_II/adducin_N_sf"/>
</dbReference>